<accession>A0A0A2VFM3</accession>
<reference evidence="1 2" key="1">
    <citation type="submission" date="2013-08" db="EMBL/GenBank/DDBJ databases">
        <title>Genome of Pontibacillus chungwhensis.</title>
        <authorList>
            <person name="Wang Q."/>
            <person name="Wang G."/>
        </authorList>
    </citation>
    <scope>NUCLEOTIDE SEQUENCE [LARGE SCALE GENOMIC DNA]</scope>
    <source>
        <strain evidence="1 2">BH030062</strain>
    </source>
</reference>
<comment type="caution">
    <text evidence="1">The sequence shown here is derived from an EMBL/GenBank/DDBJ whole genome shotgun (WGS) entry which is preliminary data.</text>
</comment>
<name>A0A0A2VFM3_9BACI</name>
<dbReference type="EMBL" id="AVBG01000003">
    <property type="protein sequence ID" value="KGP92410.1"/>
    <property type="molecule type" value="Genomic_DNA"/>
</dbReference>
<protein>
    <submittedName>
        <fullName evidence="1">Uncharacterized protein</fullName>
    </submittedName>
</protein>
<evidence type="ECO:0000313" key="2">
    <source>
        <dbReference type="Proteomes" id="UP000030153"/>
    </source>
</evidence>
<organism evidence="1 2">
    <name type="scientific">Pontibacillus chungwhensis BH030062</name>
    <dbReference type="NCBI Taxonomy" id="1385513"/>
    <lineage>
        <taxon>Bacteria</taxon>
        <taxon>Bacillati</taxon>
        <taxon>Bacillota</taxon>
        <taxon>Bacilli</taxon>
        <taxon>Bacillales</taxon>
        <taxon>Bacillaceae</taxon>
        <taxon>Pontibacillus</taxon>
    </lineage>
</organism>
<keyword evidence="2" id="KW-1185">Reference proteome</keyword>
<proteinExistence type="predicted"/>
<dbReference type="Proteomes" id="UP000030153">
    <property type="component" value="Unassembled WGS sequence"/>
</dbReference>
<dbReference type="AlphaFoldDB" id="A0A0A2VFM3"/>
<evidence type="ECO:0000313" key="1">
    <source>
        <dbReference type="EMBL" id="KGP92410.1"/>
    </source>
</evidence>
<sequence length="71" mass="7976">MTLVRAVVAQKGVKRLKLANWLKPARKWLELRGTGSSLEKVTQAKQKLTQEAKKPAQVGCKWLKRMKTGSS</sequence>
<gene>
    <name evidence="1" type="ORF">N780_02130</name>
</gene>